<dbReference type="CDD" id="cd13844">
    <property type="entry name" value="CuRO_1_BOD_CotA_like"/>
    <property type="match status" value="1"/>
</dbReference>
<proteinExistence type="inferred from homology"/>
<dbReference type="RefSeq" id="WP_069034544.1">
    <property type="nucleotide sequence ID" value="NZ_MDKC01000032.1"/>
</dbReference>
<organism evidence="5 6">
    <name type="scientific">Gottfriedia luciferensis</name>
    <dbReference type="NCBI Taxonomy" id="178774"/>
    <lineage>
        <taxon>Bacteria</taxon>
        <taxon>Bacillati</taxon>
        <taxon>Bacillota</taxon>
        <taxon>Bacilli</taxon>
        <taxon>Bacillales</taxon>
        <taxon>Bacillaceae</taxon>
        <taxon>Gottfriedia</taxon>
    </lineage>
</organism>
<gene>
    <name evidence="5" type="ORF">BED47_08940</name>
</gene>
<dbReference type="SUPFAM" id="SSF49503">
    <property type="entry name" value="Cupredoxins"/>
    <property type="match status" value="3"/>
</dbReference>
<dbReference type="PANTHER" id="PTHR48267">
    <property type="entry name" value="CUPREDOXIN SUPERFAMILY PROTEIN"/>
    <property type="match status" value="1"/>
</dbReference>
<dbReference type="Pfam" id="PF00394">
    <property type="entry name" value="Cu-oxidase"/>
    <property type="match status" value="1"/>
</dbReference>
<dbReference type="Gene3D" id="2.60.40.420">
    <property type="entry name" value="Cupredoxins - blue copper proteins"/>
    <property type="match status" value="3"/>
</dbReference>
<dbReference type="PANTHER" id="PTHR48267:SF1">
    <property type="entry name" value="BILIRUBIN OXIDASE"/>
    <property type="match status" value="1"/>
</dbReference>
<evidence type="ECO:0000313" key="5">
    <source>
        <dbReference type="EMBL" id="ODG91229.1"/>
    </source>
</evidence>
<comment type="caution">
    <text evidence="5">The sequence shown here is derived from an EMBL/GenBank/DDBJ whole genome shotgun (WGS) entry which is preliminary data.</text>
</comment>
<dbReference type="EMBL" id="MDKC01000032">
    <property type="protein sequence ID" value="ODG91229.1"/>
    <property type="molecule type" value="Genomic_DNA"/>
</dbReference>
<protein>
    <submittedName>
        <fullName evidence="5">Copper oxidase</fullName>
    </submittedName>
</protein>
<evidence type="ECO:0000313" key="6">
    <source>
        <dbReference type="Proteomes" id="UP000094580"/>
    </source>
</evidence>
<dbReference type="Pfam" id="PF07732">
    <property type="entry name" value="Cu-oxidase_3"/>
    <property type="match status" value="2"/>
</dbReference>
<dbReference type="CDD" id="cd13868">
    <property type="entry name" value="CuRO_2_CotA_like"/>
    <property type="match status" value="1"/>
</dbReference>
<evidence type="ECO:0000259" key="2">
    <source>
        <dbReference type="Pfam" id="PF00394"/>
    </source>
</evidence>
<dbReference type="InterPro" id="IPR011707">
    <property type="entry name" value="Cu-oxidase-like_N"/>
</dbReference>
<keyword evidence="6" id="KW-1185">Reference proteome</keyword>
<dbReference type="InterPro" id="IPR011706">
    <property type="entry name" value="Cu-oxidase_C"/>
</dbReference>
<evidence type="ECO:0000256" key="1">
    <source>
        <dbReference type="ARBA" id="ARBA00010609"/>
    </source>
</evidence>
<dbReference type="InterPro" id="IPR001117">
    <property type="entry name" value="Cu-oxidase_2nd"/>
</dbReference>
<reference evidence="5 6" key="1">
    <citation type="submission" date="2016-07" db="EMBL/GenBank/DDBJ databases">
        <authorList>
            <person name="Townsley L."/>
            <person name="Shank E.A."/>
        </authorList>
    </citation>
    <scope>NUCLEOTIDE SEQUENCE [LARGE SCALE GENOMIC DNA]</scope>
    <source>
        <strain evidence="5 6">CH01</strain>
    </source>
</reference>
<feature type="domain" description="Plastocyanin-like" evidence="4">
    <location>
        <begin position="45"/>
        <end position="81"/>
    </location>
</feature>
<sequence length="510" mass="59205">MNLSKFVDELPIPPILKPRWKDHFYTYYEVTMTEFKQSLHSELNDSTVWGYEGSYPGPTIKVEKGEIVFIKWINDLPDKHLFPIDYTVHGAHKDVPQVRTVVHVHGACVESESDGYPEAWFTKDYKQVGRYFRKQVYRYDNCDCASTLWYHDHALGITRLNIYAGLAGFYLVSDQKEGSLNLPNGNYDVPLLIQDKSFNHDGSLYYPEQPDQPIKELQTSNIPEFIGDTVIVNGKVHPYLKVEPRKYRFRLLNGSNSRFFRFKLNTGQLMYQIATEGGFMQHPIGINELMLSPAERAEVIIDFTNLEGKKIIMQNDAPTPFPSGRPVDENTGTVMQFLVTLPLSNLDTSMIPASMVTIPKINEQSASMKRYLTLDHRMDQYGREIMLLDNKHWDAPITENPKLGTTEIWYLINLTPDAHPIHLHLINFQILDRRNFDVEKYKKEKIIHYTDPPSPPNPQECGWKDTVQANPNQVTRIIMRFGPFTGLYVWHCHMLEHEDYEMMRPFIVIQ</sequence>
<dbReference type="CDD" id="cd13891">
    <property type="entry name" value="CuRO_3_CotA_like"/>
    <property type="match status" value="1"/>
</dbReference>
<dbReference type="InterPro" id="IPR045087">
    <property type="entry name" value="Cu-oxidase_fam"/>
</dbReference>
<feature type="domain" description="Plastocyanin-like" evidence="2">
    <location>
        <begin position="205"/>
        <end position="337"/>
    </location>
</feature>
<feature type="domain" description="Plastocyanin-like" evidence="4">
    <location>
        <begin position="99"/>
        <end position="176"/>
    </location>
</feature>
<comment type="similarity">
    <text evidence="1">Belongs to the multicopper oxidase family.</text>
</comment>
<evidence type="ECO:0000259" key="3">
    <source>
        <dbReference type="Pfam" id="PF07731"/>
    </source>
</evidence>
<dbReference type="InterPro" id="IPR008972">
    <property type="entry name" value="Cupredoxin"/>
</dbReference>
<evidence type="ECO:0000259" key="4">
    <source>
        <dbReference type="Pfam" id="PF07732"/>
    </source>
</evidence>
<dbReference type="Pfam" id="PF07731">
    <property type="entry name" value="Cu-oxidase_2"/>
    <property type="match status" value="1"/>
</dbReference>
<feature type="domain" description="Plastocyanin-like" evidence="3">
    <location>
        <begin position="383"/>
        <end position="508"/>
    </location>
</feature>
<accession>A0ABX2ZRY2</accession>
<dbReference type="Proteomes" id="UP000094580">
    <property type="component" value="Unassembled WGS sequence"/>
</dbReference>
<name>A0ABX2ZRY2_9BACI</name>